<feature type="domain" description="Nucleotidyl transferase" evidence="3">
    <location>
        <begin position="1"/>
        <end position="225"/>
    </location>
</feature>
<evidence type="ECO:0000313" key="5">
    <source>
        <dbReference type="Proteomes" id="UP000192917"/>
    </source>
</evidence>
<dbReference type="CDD" id="cd06422">
    <property type="entry name" value="NTP_transferase_like_1"/>
    <property type="match status" value="1"/>
</dbReference>
<gene>
    <name evidence="4" type="ORF">SAMN05428998_101647</name>
</gene>
<dbReference type="Pfam" id="PF00483">
    <property type="entry name" value="NTP_transferase"/>
    <property type="match status" value="1"/>
</dbReference>
<dbReference type="InterPro" id="IPR029044">
    <property type="entry name" value="Nucleotide-diphossugar_trans"/>
</dbReference>
<dbReference type="AlphaFoldDB" id="A0A1Y6BB82"/>
<dbReference type="PANTHER" id="PTHR43584">
    <property type="entry name" value="NUCLEOTIDYL TRANSFERASE"/>
    <property type="match status" value="1"/>
</dbReference>
<evidence type="ECO:0000259" key="3">
    <source>
        <dbReference type="Pfam" id="PF00483"/>
    </source>
</evidence>
<keyword evidence="5" id="KW-1185">Reference proteome</keyword>
<keyword evidence="1 4" id="KW-0808">Transferase</keyword>
<sequence>MVLAAGRGERMRPLTDERPKPLIPVRGVAMIDQLLDRLAEAGVEEAVVNLHYLGDQLRAHLQGRPRPHILFSEEESLLDTGGGTLRALPLLGESAFFVANGDVVWLDGPKPALQRLAAAWDPERMDALLLLQPGSGAFGYDGLGDFRMAPDGRLTRRPERKPAPFVYAGLHVLHPRLFEGAPQGAFSLNRLWDKAAEAGRLFGLRHEGAWYHVGTPRALKAVERELAFELGGWRDEGNGS</sequence>
<dbReference type="STRING" id="560819.SAMN05428998_101647"/>
<evidence type="ECO:0000256" key="2">
    <source>
        <dbReference type="ARBA" id="ARBA00022695"/>
    </source>
</evidence>
<accession>A0A1Y6BB82</accession>
<proteinExistence type="predicted"/>
<name>A0A1Y6BB82_9PROT</name>
<reference evidence="4 5" key="1">
    <citation type="submission" date="2017-04" db="EMBL/GenBank/DDBJ databases">
        <authorList>
            <person name="Afonso C.L."/>
            <person name="Miller P.J."/>
            <person name="Scott M.A."/>
            <person name="Spackman E."/>
            <person name="Goraichik I."/>
            <person name="Dimitrov K.M."/>
            <person name="Suarez D.L."/>
            <person name="Swayne D.E."/>
        </authorList>
    </citation>
    <scope>NUCLEOTIDE SEQUENCE [LARGE SCALE GENOMIC DNA]</scope>
    <source>
        <strain evidence="4 5">USBA 355</strain>
    </source>
</reference>
<dbReference type="Proteomes" id="UP000192917">
    <property type="component" value="Unassembled WGS sequence"/>
</dbReference>
<dbReference type="SUPFAM" id="SSF53448">
    <property type="entry name" value="Nucleotide-diphospho-sugar transferases"/>
    <property type="match status" value="1"/>
</dbReference>
<evidence type="ECO:0000256" key="1">
    <source>
        <dbReference type="ARBA" id="ARBA00022679"/>
    </source>
</evidence>
<dbReference type="InterPro" id="IPR050065">
    <property type="entry name" value="GlmU-like"/>
</dbReference>
<dbReference type="Gene3D" id="3.90.550.10">
    <property type="entry name" value="Spore Coat Polysaccharide Biosynthesis Protein SpsA, Chain A"/>
    <property type="match status" value="1"/>
</dbReference>
<evidence type="ECO:0000313" key="4">
    <source>
        <dbReference type="EMBL" id="SME94147.1"/>
    </source>
</evidence>
<dbReference type="PANTHER" id="PTHR43584:SF8">
    <property type="entry name" value="N-ACETYLMURAMATE ALPHA-1-PHOSPHATE URIDYLYLTRANSFERASE"/>
    <property type="match status" value="1"/>
</dbReference>
<organism evidence="4 5">
    <name type="scientific">Tistlia consotensis USBA 355</name>
    <dbReference type="NCBI Taxonomy" id="560819"/>
    <lineage>
        <taxon>Bacteria</taxon>
        <taxon>Pseudomonadati</taxon>
        <taxon>Pseudomonadota</taxon>
        <taxon>Alphaproteobacteria</taxon>
        <taxon>Rhodospirillales</taxon>
        <taxon>Rhodovibrionaceae</taxon>
        <taxon>Tistlia</taxon>
    </lineage>
</organism>
<dbReference type="EMBL" id="FWZX01000001">
    <property type="protein sequence ID" value="SME94147.1"/>
    <property type="molecule type" value="Genomic_DNA"/>
</dbReference>
<dbReference type="GO" id="GO:0016779">
    <property type="term" value="F:nucleotidyltransferase activity"/>
    <property type="evidence" value="ECO:0007669"/>
    <property type="project" value="UniProtKB-KW"/>
</dbReference>
<keyword evidence="2 4" id="KW-0548">Nucleotidyltransferase</keyword>
<protein>
    <submittedName>
        <fullName evidence="4">MurNAc alpha-1-phosphate uridylyltransferase</fullName>
    </submittedName>
</protein>
<dbReference type="InterPro" id="IPR005835">
    <property type="entry name" value="NTP_transferase_dom"/>
</dbReference>